<comment type="caution">
    <text evidence="1">The sequence shown here is derived from an EMBL/GenBank/DDBJ whole genome shotgun (WGS) entry which is preliminary data.</text>
</comment>
<dbReference type="RefSeq" id="WP_052564941.1">
    <property type="nucleotide sequence ID" value="NZ_BAFN01000001.1"/>
</dbReference>
<organism evidence="1 2">
    <name type="scientific">Candidatus Brocadia sinica JPN1</name>
    <dbReference type="NCBI Taxonomy" id="1197129"/>
    <lineage>
        <taxon>Bacteria</taxon>
        <taxon>Pseudomonadati</taxon>
        <taxon>Planctomycetota</taxon>
        <taxon>Candidatus Brocadiia</taxon>
        <taxon>Candidatus Brocadiales</taxon>
        <taxon>Candidatus Brocadiaceae</taxon>
        <taxon>Candidatus Brocadia</taxon>
    </lineage>
</organism>
<accession>A0ABQ0K1V3</accession>
<dbReference type="EMBL" id="BAFN01000001">
    <property type="protein sequence ID" value="GAN34996.1"/>
    <property type="molecule type" value="Genomic_DNA"/>
</dbReference>
<name>A0ABQ0K1V3_9BACT</name>
<dbReference type="Gene3D" id="2.60.40.10">
    <property type="entry name" value="Immunoglobulins"/>
    <property type="match status" value="1"/>
</dbReference>
<dbReference type="InterPro" id="IPR013783">
    <property type="entry name" value="Ig-like_fold"/>
</dbReference>
<keyword evidence="2" id="KW-1185">Reference proteome</keyword>
<sequence>MVSLIVNDGTVNSIPDTVNITTFNSSPVADAGPDQTVEQTNTSGAQVTLDGTGSSDPDGDTLTYTWTGPFGEATGSIPTVTMPPGVNTVYPVVNDGTVDSEPDTVTITVQDTTVPVVSNTAANPNPVAVNTSCTITAQIDDTATDISYAEYSIDGDTQWYSINPITTGTNSVNVSVTMPGVAESKLLTVSVRGTDEEGNTSKPESIYLPVYDPSAGFVTGGGWIWSPKGAYTRDTSLEGKANFGFVAKYKKGANVPEGNTEFQFSTADFNFHSNTYDWLVVSGFKATFKGTGIIEGEEGSHKFMISCVDGDLKGNGAKDTFRIRIWDEDGNGGETTIYDNQMGADMDAEATTTLGGGSIIIHSDSGNKK</sequence>
<dbReference type="Proteomes" id="UP000032309">
    <property type="component" value="Unassembled WGS sequence"/>
</dbReference>
<gene>
    <name evidence="1" type="ORF">BROSI_A3541</name>
</gene>
<protein>
    <submittedName>
        <fullName evidence="1">Uncharacterized protein</fullName>
    </submittedName>
</protein>
<reference evidence="2" key="1">
    <citation type="journal article" date="2015" name="Genome Announc.">
        <title>Draft Genome Sequence of an Anaerobic Ammonium-Oxidizing Bacterium, "Candidatus Brocadia sinica".</title>
        <authorList>
            <person name="Oshiki M."/>
            <person name="Shinyako-Hata K."/>
            <person name="Satoh H."/>
            <person name="Okabe S."/>
        </authorList>
    </citation>
    <scope>NUCLEOTIDE SEQUENCE [LARGE SCALE GENOMIC DNA]</scope>
    <source>
        <strain evidence="2">JPN1</strain>
    </source>
</reference>
<evidence type="ECO:0000313" key="2">
    <source>
        <dbReference type="Proteomes" id="UP000032309"/>
    </source>
</evidence>
<evidence type="ECO:0000313" key="1">
    <source>
        <dbReference type="EMBL" id="GAN34996.1"/>
    </source>
</evidence>
<proteinExistence type="predicted"/>